<dbReference type="InterPro" id="IPR010099">
    <property type="entry name" value="SDR39U1"/>
</dbReference>
<evidence type="ECO:0000259" key="2">
    <source>
        <dbReference type="Pfam" id="PF01370"/>
    </source>
</evidence>
<dbReference type="Proteomes" id="UP000238426">
    <property type="component" value="Unassembled WGS sequence"/>
</dbReference>
<organism evidence="4 5">
    <name type="scientific">Aurantibacter aestuarii</name>
    <dbReference type="NCBI Taxonomy" id="1266046"/>
    <lineage>
        <taxon>Bacteria</taxon>
        <taxon>Pseudomonadati</taxon>
        <taxon>Bacteroidota</taxon>
        <taxon>Flavobacteriia</taxon>
        <taxon>Flavobacteriales</taxon>
        <taxon>Flavobacteriaceae</taxon>
        <taxon>Aurantibacter</taxon>
    </lineage>
</organism>
<name>A0A2T1NA17_9FLAO</name>
<feature type="domain" description="DUF1731" evidence="3">
    <location>
        <begin position="253"/>
        <end position="298"/>
    </location>
</feature>
<dbReference type="RefSeq" id="WP_106463839.1">
    <property type="nucleotide sequence ID" value="NZ_PXOQ01000009.1"/>
</dbReference>
<dbReference type="Pfam" id="PF08338">
    <property type="entry name" value="DUF1731"/>
    <property type="match status" value="1"/>
</dbReference>
<evidence type="ECO:0000313" key="5">
    <source>
        <dbReference type="Proteomes" id="UP000238426"/>
    </source>
</evidence>
<feature type="domain" description="NAD-dependent epimerase/dehydratase" evidence="2">
    <location>
        <begin position="3"/>
        <end position="223"/>
    </location>
</feature>
<dbReference type="SUPFAM" id="SSF51735">
    <property type="entry name" value="NAD(P)-binding Rossmann-fold domains"/>
    <property type="match status" value="1"/>
</dbReference>
<keyword evidence="5" id="KW-1185">Reference proteome</keyword>
<evidence type="ECO:0000313" key="4">
    <source>
        <dbReference type="EMBL" id="PSG88698.1"/>
    </source>
</evidence>
<dbReference type="Pfam" id="PF01370">
    <property type="entry name" value="Epimerase"/>
    <property type="match status" value="1"/>
</dbReference>
<evidence type="ECO:0000259" key="3">
    <source>
        <dbReference type="Pfam" id="PF08338"/>
    </source>
</evidence>
<dbReference type="InterPro" id="IPR013549">
    <property type="entry name" value="DUF1731"/>
</dbReference>
<dbReference type="PANTHER" id="PTHR11092">
    <property type="entry name" value="SUGAR NUCLEOTIDE EPIMERASE RELATED"/>
    <property type="match status" value="1"/>
</dbReference>
<dbReference type="NCBIfam" id="TIGR01777">
    <property type="entry name" value="yfcH"/>
    <property type="match status" value="1"/>
</dbReference>
<dbReference type="AlphaFoldDB" id="A0A2T1NA17"/>
<dbReference type="EMBL" id="PXOQ01000009">
    <property type="protein sequence ID" value="PSG88698.1"/>
    <property type="molecule type" value="Genomic_DNA"/>
</dbReference>
<dbReference type="PANTHER" id="PTHR11092:SF0">
    <property type="entry name" value="EPIMERASE FAMILY PROTEIN SDR39U1"/>
    <property type="match status" value="1"/>
</dbReference>
<protein>
    <submittedName>
        <fullName evidence="4">TIGR01777 family protein</fullName>
    </submittedName>
</protein>
<dbReference type="InterPro" id="IPR036291">
    <property type="entry name" value="NAD(P)-bd_dom_sf"/>
</dbReference>
<accession>A0A2T1NA17</accession>
<dbReference type="OrthoDB" id="9801773at2"/>
<comment type="caution">
    <text evidence="4">The sequence shown here is derived from an EMBL/GenBank/DDBJ whole genome shotgun (WGS) entry which is preliminary data.</text>
</comment>
<reference evidence="4 5" key="1">
    <citation type="submission" date="2018-03" db="EMBL/GenBank/DDBJ databases">
        <title>Mesoflavibacter sp. HG37 and Mesoflavibacter sp. HG96 sp.nov., two marine bacteria isolated from seawater of Western Pacific Ocean.</title>
        <authorList>
            <person name="Cheng H."/>
            <person name="Wu Y.-H."/>
            <person name="Guo L.-L."/>
            <person name="Xu X.-W."/>
        </authorList>
    </citation>
    <scope>NUCLEOTIDE SEQUENCE [LARGE SCALE GENOMIC DNA]</scope>
    <source>
        <strain evidence="4 5">KCTC 32269</strain>
    </source>
</reference>
<dbReference type="InterPro" id="IPR001509">
    <property type="entry name" value="Epimerase_deHydtase"/>
</dbReference>
<sequence length="301" mass="33895">MKILITGATGLVGSEIVNQCHQLGYSVNYLSRDKNNLKNQPNYQGFHWDISKKEIDSACVKDVNAIIHLAGAPISERWTKSYKQTILDSRIESAKLLYQLLEDTPNQVEHFISASAIGIYPSSLMNFYTEDYEHTSSSFLGEVVEAWEHAANQFEALNISVSKIRTGLVLDKNEGALPAIAKPVMFGLGAPLGTGKQWQSWIHVKDLASIYMYVLNNELEGVYNGVAPTPESNKDLTEWVAKVLEKPFFMPKVPKFILKLFLGEMHIIVIESQRVSSQKIEDEGFNFEFYKLPAALIDIYK</sequence>
<dbReference type="Gene3D" id="3.40.50.720">
    <property type="entry name" value="NAD(P)-binding Rossmann-like Domain"/>
    <property type="match status" value="1"/>
</dbReference>
<comment type="similarity">
    <text evidence="1">Belongs to the NAD(P)-dependent epimerase/dehydratase family. SDR39U1 subfamily.</text>
</comment>
<evidence type="ECO:0000256" key="1">
    <source>
        <dbReference type="ARBA" id="ARBA00009353"/>
    </source>
</evidence>
<gene>
    <name evidence="4" type="ORF">C7H52_10440</name>
</gene>
<proteinExistence type="inferred from homology"/>